<evidence type="ECO:0000313" key="3">
    <source>
        <dbReference type="Proteomes" id="UP001165121"/>
    </source>
</evidence>
<keyword evidence="3" id="KW-1185">Reference proteome</keyword>
<dbReference type="EMBL" id="BSXT01002410">
    <property type="protein sequence ID" value="GMF48806.1"/>
    <property type="molecule type" value="Genomic_DNA"/>
</dbReference>
<accession>A0A9W7CZG0</accession>
<reference evidence="2" key="1">
    <citation type="submission" date="2023-04" db="EMBL/GenBank/DDBJ databases">
        <title>Phytophthora fragariaefolia NBRC 109709.</title>
        <authorList>
            <person name="Ichikawa N."/>
            <person name="Sato H."/>
            <person name="Tonouchi N."/>
        </authorList>
    </citation>
    <scope>NUCLEOTIDE SEQUENCE</scope>
    <source>
        <strain evidence="2">NBRC 109709</strain>
    </source>
</reference>
<proteinExistence type="predicted"/>
<evidence type="ECO:0000313" key="2">
    <source>
        <dbReference type="EMBL" id="GMF48806.1"/>
    </source>
</evidence>
<evidence type="ECO:0000256" key="1">
    <source>
        <dbReference type="SAM" id="MobiDB-lite"/>
    </source>
</evidence>
<dbReference type="OrthoDB" id="133193at2759"/>
<organism evidence="2 3">
    <name type="scientific">Phytophthora fragariaefolia</name>
    <dbReference type="NCBI Taxonomy" id="1490495"/>
    <lineage>
        <taxon>Eukaryota</taxon>
        <taxon>Sar</taxon>
        <taxon>Stramenopiles</taxon>
        <taxon>Oomycota</taxon>
        <taxon>Peronosporomycetes</taxon>
        <taxon>Peronosporales</taxon>
        <taxon>Peronosporaceae</taxon>
        <taxon>Phytophthora</taxon>
    </lineage>
</organism>
<feature type="compositionally biased region" description="Polar residues" evidence="1">
    <location>
        <begin position="53"/>
        <end position="73"/>
    </location>
</feature>
<feature type="region of interest" description="Disordered" evidence="1">
    <location>
        <begin position="53"/>
        <end position="88"/>
    </location>
</feature>
<sequence length="217" mass="25216">MFPNFSSLAQREQKRQELLEQAERPVRQAKAKRLIFTRICRVLKKPLIYGNSQINPDLSSTTEGNTEPESVPNTEEPVGSNEEAQDNNDTEQAKIALEILFKLYPILDKLDLHPMDANGRQLSQYVIRRGTKVYSATHRDLKKTVRKIDWLETYLSIRDVIISDPRFITYISNRKKQASKLFMEYQEPEPLQVWETLIGNKRRLSNPLANDDSNVNR</sequence>
<protein>
    <submittedName>
        <fullName evidence="2">Unnamed protein product</fullName>
    </submittedName>
</protein>
<dbReference type="AlphaFoldDB" id="A0A9W7CZG0"/>
<name>A0A9W7CZG0_9STRA</name>
<gene>
    <name evidence="2" type="ORF">Pfra01_001902600</name>
</gene>
<dbReference type="Proteomes" id="UP001165121">
    <property type="component" value="Unassembled WGS sequence"/>
</dbReference>
<comment type="caution">
    <text evidence="2">The sequence shown here is derived from an EMBL/GenBank/DDBJ whole genome shotgun (WGS) entry which is preliminary data.</text>
</comment>